<evidence type="ECO:0000256" key="3">
    <source>
        <dbReference type="ARBA" id="ARBA00022989"/>
    </source>
</evidence>
<sequence length="382" mass="40289">MPATLQELHGVMSDVPPTASTLSRSVSDYTTPDIENLPQVSPSLSLREGDKQSTPPSYLGSVLCLIGVLFFSFTQLCAYLASSRYSASEITLVRSAIQTVGATLFALVIGVNPIGPSGLRLMCFIRGFIGALANLLLLYAVAHMPMADANAIFFTNPIFTTVYASLILKQRVSVLELFALCIGLVGSLLVARPTFIFATENETVIGDPDPGVLLINIFGAALAGAVPVIVSFIGSSVHYVCLVFSFGACGALESAATLGLGLDTRDAPAAVGSSTMGYVFLVGTGLFGMLSQFFYNKSLQLEKPQNCAILFQTNVALTFLWQALVNVDELSSLSVVGSLLIVCSSSAILGGRVVTSRSASSVMSEPKVERIEISITASQLKE</sequence>
<dbReference type="GO" id="GO:0016020">
    <property type="term" value="C:membrane"/>
    <property type="evidence" value="ECO:0007669"/>
    <property type="project" value="UniProtKB-SubCell"/>
</dbReference>
<feature type="transmembrane region" description="Helical" evidence="5">
    <location>
        <begin position="123"/>
        <end position="143"/>
    </location>
</feature>
<feature type="transmembrane region" description="Helical" evidence="5">
    <location>
        <begin position="307"/>
        <end position="324"/>
    </location>
</feature>
<feature type="transmembrane region" description="Helical" evidence="5">
    <location>
        <begin position="175"/>
        <end position="198"/>
    </location>
</feature>
<accession>A0A7J6MMC5</accession>
<feature type="transmembrane region" description="Helical" evidence="5">
    <location>
        <begin position="237"/>
        <end position="256"/>
    </location>
</feature>
<dbReference type="EMBL" id="JAAPAO010000100">
    <property type="protein sequence ID" value="KAF4672748.1"/>
    <property type="molecule type" value="Genomic_DNA"/>
</dbReference>
<gene>
    <name evidence="7" type="ORF">FOL47_000152</name>
</gene>
<dbReference type="AlphaFoldDB" id="A0A7J6MMC5"/>
<feature type="transmembrane region" description="Helical" evidence="5">
    <location>
        <begin position="276"/>
        <end position="295"/>
    </location>
</feature>
<feature type="transmembrane region" description="Helical" evidence="5">
    <location>
        <begin position="330"/>
        <end position="354"/>
    </location>
</feature>
<dbReference type="PANTHER" id="PTHR22911:SF6">
    <property type="entry name" value="SOLUTE CARRIER FAMILY 35 MEMBER G1"/>
    <property type="match status" value="1"/>
</dbReference>
<dbReference type="Pfam" id="PF00892">
    <property type="entry name" value="EamA"/>
    <property type="match status" value="1"/>
</dbReference>
<evidence type="ECO:0000313" key="8">
    <source>
        <dbReference type="Proteomes" id="UP000591131"/>
    </source>
</evidence>
<keyword evidence="2 5" id="KW-0812">Transmembrane</keyword>
<evidence type="ECO:0000256" key="4">
    <source>
        <dbReference type="ARBA" id="ARBA00023136"/>
    </source>
</evidence>
<evidence type="ECO:0000259" key="6">
    <source>
        <dbReference type="Pfam" id="PF00892"/>
    </source>
</evidence>
<dbReference type="SUPFAM" id="SSF103481">
    <property type="entry name" value="Multidrug resistance efflux transporter EmrE"/>
    <property type="match status" value="2"/>
</dbReference>
<feature type="domain" description="EamA" evidence="6">
    <location>
        <begin position="60"/>
        <end position="191"/>
    </location>
</feature>
<feature type="transmembrane region" description="Helical" evidence="5">
    <location>
        <begin position="149"/>
        <end position="168"/>
    </location>
</feature>
<keyword evidence="8" id="KW-1185">Reference proteome</keyword>
<dbReference type="OrthoDB" id="433734at2759"/>
<dbReference type="PANTHER" id="PTHR22911">
    <property type="entry name" value="ACYL-MALONYL CONDENSING ENZYME-RELATED"/>
    <property type="match status" value="1"/>
</dbReference>
<evidence type="ECO:0000256" key="5">
    <source>
        <dbReference type="SAM" id="Phobius"/>
    </source>
</evidence>
<evidence type="ECO:0000256" key="1">
    <source>
        <dbReference type="ARBA" id="ARBA00004141"/>
    </source>
</evidence>
<protein>
    <recommendedName>
        <fullName evidence="6">EamA domain-containing protein</fullName>
    </recommendedName>
</protein>
<dbReference type="InterPro" id="IPR000620">
    <property type="entry name" value="EamA_dom"/>
</dbReference>
<feature type="transmembrane region" description="Helical" evidence="5">
    <location>
        <begin position="93"/>
        <end position="111"/>
    </location>
</feature>
<feature type="transmembrane region" description="Helical" evidence="5">
    <location>
        <begin position="57"/>
        <end position="81"/>
    </location>
</feature>
<reference evidence="7 8" key="1">
    <citation type="submission" date="2020-04" db="EMBL/GenBank/DDBJ databases">
        <title>Perkinsus chesapeaki whole genome sequence.</title>
        <authorList>
            <person name="Bogema D.R."/>
        </authorList>
    </citation>
    <scope>NUCLEOTIDE SEQUENCE [LARGE SCALE GENOMIC DNA]</scope>
    <source>
        <strain evidence="7">ATCC PRA-425</strain>
    </source>
</reference>
<evidence type="ECO:0000256" key="2">
    <source>
        <dbReference type="ARBA" id="ARBA00022692"/>
    </source>
</evidence>
<dbReference type="Proteomes" id="UP000591131">
    <property type="component" value="Unassembled WGS sequence"/>
</dbReference>
<feature type="transmembrane region" description="Helical" evidence="5">
    <location>
        <begin position="210"/>
        <end position="230"/>
    </location>
</feature>
<organism evidence="7 8">
    <name type="scientific">Perkinsus chesapeaki</name>
    <name type="common">Clam parasite</name>
    <name type="synonym">Perkinsus andrewsi</name>
    <dbReference type="NCBI Taxonomy" id="330153"/>
    <lineage>
        <taxon>Eukaryota</taxon>
        <taxon>Sar</taxon>
        <taxon>Alveolata</taxon>
        <taxon>Perkinsozoa</taxon>
        <taxon>Perkinsea</taxon>
        <taxon>Perkinsida</taxon>
        <taxon>Perkinsidae</taxon>
        <taxon>Perkinsus</taxon>
    </lineage>
</organism>
<comment type="subcellular location">
    <subcellularLocation>
        <location evidence="1">Membrane</location>
        <topology evidence="1">Multi-pass membrane protein</topology>
    </subcellularLocation>
</comment>
<keyword evidence="3 5" id="KW-1133">Transmembrane helix</keyword>
<name>A0A7J6MMC5_PERCH</name>
<dbReference type="InterPro" id="IPR037185">
    <property type="entry name" value="EmrE-like"/>
</dbReference>
<evidence type="ECO:0000313" key="7">
    <source>
        <dbReference type="EMBL" id="KAF4672748.1"/>
    </source>
</evidence>
<keyword evidence="4 5" id="KW-0472">Membrane</keyword>
<comment type="caution">
    <text evidence="7">The sequence shown here is derived from an EMBL/GenBank/DDBJ whole genome shotgun (WGS) entry which is preliminary data.</text>
</comment>
<proteinExistence type="predicted"/>